<dbReference type="CDD" id="cd09917">
    <property type="entry name" value="F-box_SF"/>
    <property type="match status" value="1"/>
</dbReference>
<dbReference type="SUPFAM" id="SSF50998">
    <property type="entry name" value="Quinoprotein alcohol dehydrogenase-like"/>
    <property type="match status" value="1"/>
</dbReference>
<organism evidence="2 3">
    <name type="scientific">Penicillium angulare</name>
    <dbReference type="NCBI Taxonomy" id="116970"/>
    <lineage>
        <taxon>Eukaryota</taxon>
        <taxon>Fungi</taxon>
        <taxon>Dikarya</taxon>
        <taxon>Ascomycota</taxon>
        <taxon>Pezizomycotina</taxon>
        <taxon>Eurotiomycetes</taxon>
        <taxon>Eurotiomycetidae</taxon>
        <taxon>Eurotiales</taxon>
        <taxon>Aspergillaceae</taxon>
        <taxon>Penicillium</taxon>
    </lineage>
</organism>
<dbReference type="OrthoDB" id="1259151at2759"/>
<evidence type="ECO:0000313" key="3">
    <source>
        <dbReference type="Proteomes" id="UP001149165"/>
    </source>
</evidence>
<protein>
    <recommendedName>
        <fullName evidence="1">F-box domain-containing protein</fullName>
    </recommendedName>
</protein>
<proteinExistence type="predicted"/>
<reference evidence="2" key="2">
    <citation type="journal article" date="2023" name="IMA Fungus">
        <title>Comparative genomic study of the Penicillium genus elucidates a diverse pangenome and 15 lateral gene transfer events.</title>
        <authorList>
            <person name="Petersen C."/>
            <person name="Sorensen T."/>
            <person name="Nielsen M.R."/>
            <person name="Sondergaard T.E."/>
            <person name="Sorensen J.L."/>
            <person name="Fitzpatrick D.A."/>
            <person name="Frisvad J.C."/>
            <person name="Nielsen K.L."/>
        </authorList>
    </citation>
    <scope>NUCLEOTIDE SEQUENCE</scope>
    <source>
        <strain evidence="2">IBT 30069</strain>
    </source>
</reference>
<comment type="caution">
    <text evidence="2">The sequence shown here is derived from an EMBL/GenBank/DDBJ whole genome shotgun (WGS) entry which is preliminary data.</text>
</comment>
<dbReference type="Pfam" id="PF12937">
    <property type="entry name" value="F-box-like"/>
    <property type="match status" value="1"/>
</dbReference>
<dbReference type="InterPro" id="IPR015943">
    <property type="entry name" value="WD40/YVTN_repeat-like_dom_sf"/>
</dbReference>
<feature type="domain" description="F-box" evidence="1">
    <location>
        <begin position="1"/>
        <end position="49"/>
    </location>
</feature>
<name>A0A9W9KH80_9EURO</name>
<keyword evidence="3" id="KW-1185">Reference proteome</keyword>
<dbReference type="Proteomes" id="UP001149165">
    <property type="component" value="Unassembled WGS sequence"/>
</dbReference>
<dbReference type="InterPro" id="IPR001810">
    <property type="entry name" value="F-box_dom"/>
</dbReference>
<reference evidence="2" key="1">
    <citation type="submission" date="2022-11" db="EMBL/GenBank/DDBJ databases">
        <authorList>
            <person name="Petersen C."/>
        </authorList>
    </citation>
    <scope>NUCLEOTIDE SEQUENCE</scope>
    <source>
        <strain evidence="2">IBT 30069</strain>
    </source>
</reference>
<dbReference type="SUPFAM" id="SSF81383">
    <property type="entry name" value="F-box domain"/>
    <property type="match status" value="1"/>
</dbReference>
<dbReference type="EMBL" id="JAPQKH010000003">
    <property type="protein sequence ID" value="KAJ5106439.1"/>
    <property type="molecule type" value="Genomic_DNA"/>
</dbReference>
<dbReference type="PROSITE" id="PS50181">
    <property type="entry name" value="FBOX"/>
    <property type="match status" value="1"/>
</dbReference>
<evidence type="ECO:0000313" key="2">
    <source>
        <dbReference type="EMBL" id="KAJ5106439.1"/>
    </source>
</evidence>
<sequence length="601" mass="66766">MLSDLPSEIVVHIALYLPTVSGVTSLAQTCQRLYKIILKTEESSIFRAFVQNKFPCIETPPLWKDAAGALTSRSRALDKLGIIGRFVIPPNATTRIGFQEPTRRDNPTLGYRPAIDSYEVWNGERWADRRQVLAWGAGHQIVLRSKQSGTQSKEQWISFNDVEEATSFDDICGLHLLGDEKWSQDPGVEHLVFGRMRGEIAHVALSLDTATHEYKQRFNTKGLSLEQTDLSGDTLAAHFDNGTVALYRLISDKNEIEPFAWAGSELDRLIKSRYSKLLSPSKLAIATGRLENSLSINTISEDGACIYREIGVDSLDIEDQIGRSVNAAVTAIAPLNTSYTGSPGDVFLAAWGDRTIRLHDLRSPHSNESTYSDTTDTNLIYSVQPFGHDRFLAGAGGNAVLKIFDLRMSKTYSYLDAQVPPVQTKTHTSPTTSQIPKPHGPRKDFSLFLSTQLPSATGGNPRARRRAGGPYRGPIYTMSTPSPSSSTVYTGIVDGVVRLDFASTDDMTGPSREWFDLNLGLDLNIEKTRPSVPGSTDNVLKLAGYERPDPDDFTTTSKLRNQLEFWFPEDNLKHANNVAEPGWDRRWEALERSGAWRRRDG</sequence>
<dbReference type="AlphaFoldDB" id="A0A9W9KH80"/>
<gene>
    <name evidence="2" type="ORF">N7456_003114</name>
</gene>
<dbReference type="Gene3D" id="2.130.10.10">
    <property type="entry name" value="YVTN repeat-like/Quinoprotein amine dehydrogenase"/>
    <property type="match status" value="1"/>
</dbReference>
<dbReference type="InterPro" id="IPR011047">
    <property type="entry name" value="Quinoprotein_ADH-like_sf"/>
</dbReference>
<evidence type="ECO:0000259" key="1">
    <source>
        <dbReference type="PROSITE" id="PS50181"/>
    </source>
</evidence>
<dbReference type="InterPro" id="IPR036047">
    <property type="entry name" value="F-box-like_dom_sf"/>
</dbReference>
<accession>A0A9W9KH80</accession>